<evidence type="ECO:0000259" key="1">
    <source>
        <dbReference type="Pfam" id="PF05406"/>
    </source>
</evidence>
<accession>A0ABY2QQQ1</accession>
<comment type="caution">
    <text evidence="2">The sequence shown here is derived from an EMBL/GenBank/DDBJ whole genome shotgun (WGS) entry which is preliminary data.</text>
</comment>
<dbReference type="CDD" id="cd07996">
    <property type="entry name" value="WGR_MMR_like"/>
    <property type="match status" value="1"/>
</dbReference>
<sequence>MHMRRFCMFAIQPSLFCGASVIRNCGRIESSGHAMMETFKSRDDATTALSRLKRTKRSRSHRDVLCAETRLEYSKPYVSCGLPWPDNTSSIADPIAAISSSS</sequence>
<dbReference type="SUPFAM" id="SSF142921">
    <property type="entry name" value="WGR domain-like"/>
    <property type="match status" value="1"/>
</dbReference>
<dbReference type="Pfam" id="PF05406">
    <property type="entry name" value="WGR"/>
    <property type="match status" value="1"/>
</dbReference>
<evidence type="ECO:0000313" key="3">
    <source>
        <dbReference type="Proteomes" id="UP000309667"/>
    </source>
</evidence>
<protein>
    <submittedName>
        <fullName evidence="2">WGR domain-containing protein</fullName>
    </submittedName>
</protein>
<dbReference type="InterPro" id="IPR049809">
    <property type="entry name" value="YehF/YfeS-like_WGR"/>
</dbReference>
<dbReference type="Proteomes" id="UP000309667">
    <property type="component" value="Unassembled WGS sequence"/>
</dbReference>
<proteinExistence type="predicted"/>
<organism evidence="2 3">
    <name type="scientific">Rhizobium rhizophilum</name>
    <dbReference type="NCBI Taxonomy" id="1850373"/>
    <lineage>
        <taxon>Bacteria</taxon>
        <taxon>Pseudomonadati</taxon>
        <taxon>Pseudomonadota</taxon>
        <taxon>Alphaproteobacteria</taxon>
        <taxon>Hyphomicrobiales</taxon>
        <taxon>Rhizobiaceae</taxon>
        <taxon>Rhizobium/Agrobacterium group</taxon>
        <taxon>Rhizobium</taxon>
    </lineage>
</organism>
<feature type="domain" description="WGR" evidence="1">
    <location>
        <begin position="3"/>
        <end position="63"/>
    </location>
</feature>
<gene>
    <name evidence="2" type="ORF">E9677_16050</name>
</gene>
<dbReference type="InterPro" id="IPR036930">
    <property type="entry name" value="WGR_dom_sf"/>
</dbReference>
<evidence type="ECO:0000313" key="2">
    <source>
        <dbReference type="EMBL" id="THV12303.1"/>
    </source>
</evidence>
<reference evidence="2 3" key="1">
    <citation type="submission" date="2019-04" db="EMBL/GenBank/DDBJ databases">
        <title>Genome sequence of strain 7209-2.</title>
        <authorList>
            <person name="Gao J."/>
            <person name="Sun J."/>
        </authorList>
    </citation>
    <scope>NUCLEOTIDE SEQUENCE [LARGE SCALE GENOMIC DNA]</scope>
    <source>
        <strain evidence="2 3">7209-2</strain>
    </source>
</reference>
<dbReference type="EMBL" id="STGT01000004">
    <property type="protein sequence ID" value="THV12303.1"/>
    <property type="molecule type" value="Genomic_DNA"/>
</dbReference>
<keyword evidence="3" id="KW-1185">Reference proteome</keyword>
<dbReference type="InterPro" id="IPR008893">
    <property type="entry name" value="WGR_domain"/>
</dbReference>
<name>A0ABY2QQQ1_9HYPH</name>